<comment type="caution">
    <text evidence="2">The sequence shown here is derived from an EMBL/GenBank/DDBJ whole genome shotgun (WGS) entry which is preliminary data.</text>
</comment>
<protein>
    <submittedName>
        <fullName evidence="2">Uncharacterized protein</fullName>
    </submittedName>
</protein>
<feature type="region of interest" description="Disordered" evidence="1">
    <location>
        <begin position="344"/>
        <end position="412"/>
    </location>
</feature>
<sequence length="412" mass="45904">NVYNLKQTRTILKIHSQFIEDVNDPKTRGVIQALKERKKTNRRQPGTGGSIKGTGRIPRVPDESTVVFATSSEGIDEIYKYKIQVPKDVDVEMKEAKTVERENKEKDEMTDAAKANVENTAEEKGDTELARNVMTSDYQIQSPSVLKVLVSVISETIVLPPILKNPTKTLVSTTLSPPQVTPTISIMQQTTTSILTPPITIDAPTITTAIPESDALIAVQVRFAKFKKDVSEMKNIDHSTKALASLKSQIPTIIEYYLGSKIESKKSASEIHKINREQAEKKKMPKYTIKSTDKAKLKEYDQKSTLYQNNSFNRILANHALYHALMESLIEDENDMDKRVANTAKHHKIHHDDDEDPSDEPNQGSKTGKSASAKEPTEELIAEAAMDDAVNTAGEDVVHDDDQPQDTLKPKT</sequence>
<evidence type="ECO:0000313" key="2">
    <source>
        <dbReference type="EMBL" id="GFA43304.1"/>
    </source>
</evidence>
<dbReference type="AlphaFoldDB" id="A0A699JKS4"/>
<dbReference type="EMBL" id="BKCJ010423154">
    <property type="protein sequence ID" value="GFA43304.1"/>
    <property type="molecule type" value="Genomic_DNA"/>
</dbReference>
<gene>
    <name evidence="2" type="ORF">Tci_615276</name>
</gene>
<organism evidence="2">
    <name type="scientific">Tanacetum cinerariifolium</name>
    <name type="common">Dalmatian daisy</name>
    <name type="synonym">Chrysanthemum cinerariifolium</name>
    <dbReference type="NCBI Taxonomy" id="118510"/>
    <lineage>
        <taxon>Eukaryota</taxon>
        <taxon>Viridiplantae</taxon>
        <taxon>Streptophyta</taxon>
        <taxon>Embryophyta</taxon>
        <taxon>Tracheophyta</taxon>
        <taxon>Spermatophyta</taxon>
        <taxon>Magnoliopsida</taxon>
        <taxon>eudicotyledons</taxon>
        <taxon>Gunneridae</taxon>
        <taxon>Pentapetalae</taxon>
        <taxon>asterids</taxon>
        <taxon>campanulids</taxon>
        <taxon>Asterales</taxon>
        <taxon>Asteraceae</taxon>
        <taxon>Asteroideae</taxon>
        <taxon>Anthemideae</taxon>
        <taxon>Anthemidinae</taxon>
        <taxon>Tanacetum</taxon>
    </lineage>
</organism>
<feature type="non-terminal residue" evidence="2">
    <location>
        <position position="1"/>
    </location>
</feature>
<accession>A0A699JKS4</accession>
<reference evidence="2" key="1">
    <citation type="journal article" date="2019" name="Sci. Rep.">
        <title>Draft genome of Tanacetum cinerariifolium, the natural source of mosquito coil.</title>
        <authorList>
            <person name="Yamashiro T."/>
            <person name="Shiraishi A."/>
            <person name="Satake H."/>
            <person name="Nakayama K."/>
        </authorList>
    </citation>
    <scope>NUCLEOTIDE SEQUENCE</scope>
</reference>
<proteinExistence type="predicted"/>
<evidence type="ECO:0000256" key="1">
    <source>
        <dbReference type="SAM" id="MobiDB-lite"/>
    </source>
</evidence>
<feature type="region of interest" description="Disordered" evidence="1">
    <location>
        <begin position="36"/>
        <end position="58"/>
    </location>
</feature>
<name>A0A699JKS4_TANCI</name>